<dbReference type="AlphaFoldDB" id="A0A344TR45"/>
<organism evidence="1 2">
    <name type="scientific">Runella rosea</name>
    <dbReference type="NCBI Taxonomy" id="2259595"/>
    <lineage>
        <taxon>Bacteria</taxon>
        <taxon>Pseudomonadati</taxon>
        <taxon>Bacteroidota</taxon>
        <taxon>Cytophagia</taxon>
        <taxon>Cytophagales</taxon>
        <taxon>Spirosomataceae</taxon>
        <taxon>Runella</taxon>
    </lineage>
</organism>
<dbReference type="KEGG" id="run:DR864_26955"/>
<dbReference type="OrthoDB" id="959380at2"/>
<sequence length="102" mass="11085">MVNAKHLATFILGAAAGVALHKYLKTDEGEKMVEDLKSKAGDLKTEAEDSLEKIPEYFEQLKNQGSDTLKKYSPEVEKILQDLLDNIRGKGGSAPTATPPTP</sequence>
<protein>
    <submittedName>
        <fullName evidence="1">YtxH domain-containing protein</fullName>
    </submittedName>
</protein>
<dbReference type="EMBL" id="CP030850">
    <property type="protein sequence ID" value="AXE21116.1"/>
    <property type="molecule type" value="Genomic_DNA"/>
</dbReference>
<dbReference type="RefSeq" id="WP_114069877.1">
    <property type="nucleotide sequence ID" value="NZ_CP030850.1"/>
</dbReference>
<evidence type="ECO:0000313" key="1">
    <source>
        <dbReference type="EMBL" id="AXE21116.1"/>
    </source>
</evidence>
<reference evidence="1 2" key="1">
    <citation type="submission" date="2018-07" db="EMBL/GenBank/DDBJ databases">
        <title>Genome sequencing of Runella.</title>
        <authorList>
            <person name="Baek M.-G."/>
            <person name="Yi H."/>
        </authorList>
    </citation>
    <scope>NUCLEOTIDE SEQUENCE [LARGE SCALE GENOMIC DNA]</scope>
    <source>
        <strain evidence="1 2">HYN0085</strain>
    </source>
</reference>
<keyword evidence="2" id="KW-1185">Reference proteome</keyword>
<name>A0A344TR45_9BACT</name>
<dbReference type="Proteomes" id="UP000251993">
    <property type="component" value="Chromosome"/>
</dbReference>
<proteinExistence type="predicted"/>
<evidence type="ECO:0000313" key="2">
    <source>
        <dbReference type="Proteomes" id="UP000251993"/>
    </source>
</evidence>
<gene>
    <name evidence="1" type="ORF">DR864_26955</name>
</gene>
<accession>A0A344TR45</accession>